<evidence type="ECO:0000256" key="5">
    <source>
        <dbReference type="ARBA" id="ARBA00022989"/>
    </source>
</evidence>
<dbReference type="Pfam" id="PF05977">
    <property type="entry name" value="MFS_3"/>
    <property type="match status" value="1"/>
</dbReference>
<proteinExistence type="predicted"/>
<feature type="transmembrane region" description="Helical" evidence="7">
    <location>
        <begin position="73"/>
        <end position="92"/>
    </location>
</feature>
<feature type="transmembrane region" description="Helical" evidence="7">
    <location>
        <begin position="252"/>
        <end position="269"/>
    </location>
</feature>
<evidence type="ECO:0000256" key="7">
    <source>
        <dbReference type="SAM" id="Phobius"/>
    </source>
</evidence>
<dbReference type="PANTHER" id="PTHR23513:SF11">
    <property type="entry name" value="STAPHYLOFERRIN A TRANSPORTER"/>
    <property type="match status" value="1"/>
</dbReference>
<evidence type="ECO:0000256" key="1">
    <source>
        <dbReference type="ARBA" id="ARBA00004651"/>
    </source>
</evidence>
<evidence type="ECO:0000256" key="6">
    <source>
        <dbReference type="ARBA" id="ARBA00023136"/>
    </source>
</evidence>
<accession>A0A1H3TMT0</accession>
<keyword evidence="4 7" id="KW-0812">Transmembrane</keyword>
<feature type="transmembrane region" description="Helical" evidence="7">
    <location>
        <begin position="368"/>
        <end position="388"/>
    </location>
</feature>
<keyword evidence="5 7" id="KW-1133">Transmembrane helix</keyword>
<dbReference type="SUPFAM" id="SSF103473">
    <property type="entry name" value="MFS general substrate transporter"/>
    <property type="match status" value="1"/>
</dbReference>
<feature type="transmembrane region" description="Helical" evidence="7">
    <location>
        <begin position="41"/>
        <end position="66"/>
    </location>
</feature>
<dbReference type="InterPro" id="IPR010290">
    <property type="entry name" value="TM_effector"/>
</dbReference>
<sequence>MSALSHTGFRAYFFAAVPLVQALWAQRVTIGWLAWDVSGSPAFVGLVAALGLAPSILAGPVFGVLVDRADIRTALRLTSGSMCLLLVIAALVAGGPGLGKTGLVILALAIGLITAAHHPVRMSLGPRLVPRQDVRNVVALSALNFNLGRMIGPVLTGIAIAAFGVVATLWLSAALYVPMLIAVRWMDPRDLPQGRRVSILNGIGEGLAYIARTPVARQALVLTFAIAVLVRGYLELLPVMAEGVHGRGAEGLGLLTAAAGAGALLAAVAKTAGAGQGGIPPITRVVLVCGVLTLTGLGMSQGWWAALVWTAIAGFASTFCGVGLQAAVQEDLPDALRGRVMSLWVVVGIGAVALGSGALGWLAALFGLMPVLIWSGALGGIVALVMVLPSRDWGAT</sequence>
<keyword evidence="9" id="KW-1185">Reference proteome</keyword>
<feature type="transmembrane region" description="Helical" evidence="7">
    <location>
        <begin position="219"/>
        <end position="240"/>
    </location>
</feature>
<dbReference type="InterPro" id="IPR036259">
    <property type="entry name" value="MFS_trans_sf"/>
</dbReference>
<gene>
    <name evidence="8" type="ORF">SAMN05444004_11850</name>
</gene>
<feature type="transmembrane region" description="Helical" evidence="7">
    <location>
        <begin position="306"/>
        <end position="328"/>
    </location>
</feature>
<feature type="transmembrane region" description="Helical" evidence="7">
    <location>
        <begin position="281"/>
        <end position="300"/>
    </location>
</feature>
<dbReference type="CDD" id="cd06173">
    <property type="entry name" value="MFS_MefA_like"/>
    <property type="match status" value="1"/>
</dbReference>
<dbReference type="OrthoDB" id="9809918at2"/>
<reference evidence="9" key="1">
    <citation type="submission" date="2016-10" db="EMBL/GenBank/DDBJ databases">
        <authorList>
            <person name="Varghese N."/>
            <person name="Submissions S."/>
        </authorList>
    </citation>
    <scope>NUCLEOTIDE SEQUENCE [LARGE SCALE GENOMIC DNA]</scope>
    <source>
        <strain evidence="9">DSM 100420</strain>
    </source>
</reference>
<evidence type="ECO:0000313" key="8">
    <source>
        <dbReference type="EMBL" id="SDZ51430.1"/>
    </source>
</evidence>
<dbReference type="STRING" id="1244108.SAMN05444004_11850"/>
<evidence type="ECO:0000256" key="4">
    <source>
        <dbReference type="ARBA" id="ARBA00022692"/>
    </source>
</evidence>
<organism evidence="8 9">
    <name type="scientific">Jannaschia faecimaris</name>
    <dbReference type="NCBI Taxonomy" id="1244108"/>
    <lineage>
        <taxon>Bacteria</taxon>
        <taxon>Pseudomonadati</taxon>
        <taxon>Pseudomonadota</taxon>
        <taxon>Alphaproteobacteria</taxon>
        <taxon>Rhodobacterales</taxon>
        <taxon>Roseobacteraceae</taxon>
        <taxon>Jannaschia</taxon>
    </lineage>
</organism>
<dbReference type="AlphaFoldDB" id="A0A1H3TMT0"/>
<evidence type="ECO:0000313" key="9">
    <source>
        <dbReference type="Proteomes" id="UP000198914"/>
    </source>
</evidence>
<dbReference type="PANTHER" id="PTHR23513">
    <property type="entry name" value="INTEGRAL MEMBRANE EFFLUX PROTEIN-RELATED"/>
    <property type="match status" value="1"/>
</dbReference>
<evidence type="ECO:0000256" key="2">
    <source>
        <dbReference type="ARBA" id="ARBA00022448"/>
    </source>
</evidence>
<name>A0A1H3TMT0_9RHOB</name>
<dbReference type="RefSeq" id="WP_092647478.1">
    <property type="nucleotide sequence ID" value="NZ_FNPX01000018.1"/>
</dbReference>
<dbReference type="Proteomes" id="UP000198914">
    <property type="component" value="Unassembled WGS sequence"/>
</dbReference>
<dbReference type="GO" id="GO:0005886">
    <property type="term" value="C:plasma membrane"/>
    <property type="evidence" value="ECO:0007669"/>
    <property type="project" value="UniProtKB-SubCell"/>
</dbReference>
<keyword evidence="3" id="KW-1003">Cell membrane</keyword>
<comment type="subcellular location">
    <subcellularLocation>
        <location evidence="1">Cell membrane</location>
        <topology evidence="1">Multi-pass membrane protein</topology>
    </subcellularLocation>
</comment>
<dbReference type="Gene3D" id="1.20.1250.20">
    <property type="entry name" value="MFS general substrate transporter like domains"/>
    <property type="match status" value="1"/>
</dbReference>
<dbReference type="EMBL" id="FNPX01000018">
    <property type="protein sequence ID" value="SDZ51430.1"/>
    <property type="molecule type" value="Genomic_DNA"/>
</dbReference>
<evidence type="ECO:0000256" key="3">
    <source>
        <dbReference type="ARBA" id="ARBA00022475"/>
    </source>
</evidence>
<feature type="transmembrane region" description="Helical" evidence="7">
    <location>
        <begin position="340"/>
        <end position="362"/>
    </location>
</feature>
<feature type="transmembrane region" description="Helical" evidence="7">
    <location>
        <begin position="12"/>
        <end position="35"/>
    </location>
</feature>
<keyword evidence="6 7" id="KW-0472">Membrane</keyword>
<keyword evidence="2" id="KW-0813">Transport</keyword>
<protein>
    <submittedName>
        <fullName evidence="8">Predicted arabinose efflux permease, MFS family</fullName>
    </submittedName>
</protein>